<dbReference type="InterPro" id="IPR009081">
    <property type="entry name" value="PP-bd_ACP"/>
</dbReference>
<dbReference type="GO" id="GO:0031177">
    <property type="term" value="F:phosphopantetheine binding"/>
    <property type="evidence" value="ECO:0007669"/>
    <property type="project" value="InterPro"/>
</dbReference>
<dbReference type="FunFam" id="1.10.1200.10:FF:000005">
    <property type="entry name" value="Nonribosomal peptide synthetase 1"/>
    <property type="match status" value="1"/>
</dbReference>
<keyword evidence="3" id="KW-0597">Phosphoprotein</keyword>
<dbReference type="Pfam" id="PF00975">
    <property type="entry name" value="Thioesterase"/>
    <property type="match status" value="1"/>
</dbReference>
<organism evidence="7 8">
    <name type="scientific">Nonomuraea cypriaca</name>
    <dbReference type="NCBI Taxonomy" id="1187855"/>
    <lineage>
        <taxon>Bacteria</taxon>
        <taxon>Bacillati</taxon>
        <taxon>Actinomycetota</taxon>
        <taxon>Actinomycetes</taxon>
        <taxon>Streptosporangiales</taxon>
        <taxon>Streptosporangiaceae</taxon>
        <taxon>Nonomuraea</taxon>
    </lineage>
</organism>
<dbReference type="PROSITE" id="PS50075">
    <property type="entry name" value="CARRIER"/>
    <property type="match status" value="2"/>
</dbReference>
<dbReference type="InterPro" id="IPR042099">
    <property type="entry name" value="ANL_N_sf"/>
</dbReference>
<keyword evidence="4" id="KW-0808">Transferase</keyword>
<comment type="caution">
    <text evidence="7">The sequence shown here is derived from an EMBL/GenBank/DDBJ whole genome shotgun (WGS) entry which is preliminary data.</text>
</comment>
<proteinExistence type="predicted"/>
<dbReference type="GO" id="GO:0004312">
    <property type="term" value="F:fatty acid synthase activity"/>
    <property type="evidence" value="ECO:0007669"/>
    <property type="project" value="TreeGrafter"/>
</dbReference>
<dbReference type="InterPro" id="IPR057326">
    <property type="entry name" value="KR_dom"/>
</dbReference>
<dbReference type="Gene3D" id="3.40.50.1820">
    <property type="entry name" value="alpha/beta hydrolase"/>
    <property type="match status" value="1"/>
</dbReference>
<dbReference type="PROSITE" id="PS00606">
    <property type="entry name" value="KS3_1"/>
    <property type="match status" value="1"/>
</dbReference>
<name>A0A931F150_9ACTN</name>
<evidence type="ECO:0000259" key="6">
    <source>
        <dbReference type="PROSITE" id="PS52004"/>
    </source>
</evidence>
<dbReference type="InterPro" id="IPR016039">
    <property type="entry name" value="Thiolase-like"/>
</dbReference>
<comment type="cofactor">
    <cofactor evidence="1">
        <name>pantetheine 4'-phosphate</name>
        <dbReference type="ChEBI" id="CHEBI:47942"/>
    </cofactor>
</comment>
<evidence type="ECO:0000256" key="3">
    <source>
        <dbReference type="ARBA" id="ARBA00022553"/>
    </source>
</evidence>
<dbReference type="GO" id="GO:0006633">
    <property type="term" value="P:fatty acid biosynthetic process"/>
    <property type="evidence" value="ECO:0007669"/>
    <property type="project" value="InterPro"/>
</dbReference>
<dbReference type="PROSITE" id="PS00012">
    <property type="entry name" value="PHOSPHOPANTETHEINE"/>
    <property type="match status" value="1"/>
</dbReference>
<dbReference type="InterPro" id="IPR029058">
    <property type="entry name" value="AB_hydrolase_fold"/>
</dbReference>
<dbReference type="InterPro" id="IPR006162">
    <property type="entry name" value="Ppantetheine_attach_site"/>
</dbReference>
<dbReference type="InterPro" id="IPR000873">
    <property type="entry name" value="AMP-dep_synth/lig_dom"/>
</dbReference>
<dbReference type="Pfam" id="PF16197">
    <property type="entry name" value="KAsynt_C_assoc"/>
    <property type="match status" value="1"/>
</dbReference>
<dbReference type="InterPro" id="IPR050091">
    <property type="entry name" value="PKS_NRPS_Biosynth_Enz"/>
</dbReference>
<evidence type="ECO:0000313" key="7">
    <source>
        <dbReference type="EMBL" id="MBF8187073.1"/>
    </source>
</evidence>
<dbReference type="SUPFAM" id="SSF53474">
    <property type="entry name" value="alpha/beta-Hydrolases"/>
    <property type="match status" value="1"/>
</dbReference>
<dbReference type="Gene3D" id="3.40.50.12780">
    <property type="entry name" value="N-terminal domain of ligase-like"/>
    <property type="match status" value="1"/>
</dbReference>
<dbReference type="SMART" id="SM00822">
    <property type="entry name" value="PKS_KR"/>
    <property type="match status" value="1"/>
</dbReference>
<dbReference type="InterPro" id="IPR001031">
    <property type="entry name" value="Thioesterase"/>
</dbReference>
<evidence type="ECO:0000256" key="2">
    <source>
        <dbReference type="ARBA" id="ARBA00022450"/>
    </source>
</evidence>
<dbReference type="CDD" id="cd19531">
    <property type="entry name" value="LCL_NRPS-like"/>
    <property type="match status" value="1"/>
</dbReference>
<dbReference type="PANTHER" id="PTHR43775">
    <property type="entry name" value="FATTY ACID SYNTHASE"/>
    <property type="match status" value="1"/>
</dbReference>
<dbReference type="GO" id="GO:0005886">
    <property type="term" value="C:plasma membrane"/>
    <property type="evidence" value="ECO:0007669"/>
    <property type="project" value="TreeGrafter"/>
</dbReference>
<feature type="domain" description="Carrier" evidence="5">
    <location>
        <begin position="1829"/>
        <end position="1904"/>
    </location>
</feature>
<dbReference type="SMART" id="SM00825">
    <property type="entry name" value="PKS_KS"/>
    <property type="match status" value="1"/>
</dbReference>
<dbReference type="InterPro" id="IPR036736">
    <property type="entry name" value="ACP-like_sf"/>
</dbReference>
<evidence type="ECO:0000256" key="1">
    <source>
        <dbReference type="ARBA" id="ARBA00001957"/>
    </source>
</evidence>
<dbReference type="Gene3D" id="3.40.50.720">
    <property type="entry name" value="NAD(P)-binding Rossmann-like Domain"/>
    <property type="match status" value="1"/>
</dbReference>
<dbReference type="Pfam" id="PF08659">
    <property type="entry name" value="KR"/>
    <property type="match status" value="1"/>
</dbReference>
<dbReference type="RefSeq" id="WP_195896042.1">
    <property type="nucleotide sequence ID" value="NZ_JADOGI010000038.1"/>
</dbReference>
<dbReference type="Pfam" id="PF00109">
    <property type="entry name" value="ketoacyl-synt"/>
    <property type="match status" value="1"/>
</dbReference>
<protein>
    <submittedName>
        <fullName evidence="7">SDR family NAD(P)-dependent oxidoreductase</fullName>
    </submittedName>
</protein>
<dbReference type="Proteomes" id="UP000605361">
    <property type="component" value="Unassembled WGS sequence"/>
</dbReference>
<dbReference type="SUPFAM" id="SSF47336">
    <property type="entry name" value="ACP-like"/>
    <property type="match status" value="2"/>
</dbReference>
<dbReference type="InterPro" id="IPR020841">
    <property type="entry name" value="PKS_Beta-ketoAc_synthase_dom"/>
</dbReference>
<dbReference type="SMART" id="SM00823">
    <property type="entry name" value="PKS_PP"/>
    <property type="match status" value="2"/>
</dbReference>
<keyword evidence="2" id="KW-0596">Phosphopantetheine</keyword>
<accession>A0A931F150</accession>
<dbReference type="InterPro" id="IPR013968">
    <property type="entry name" value="PKS_KR"/>
</dbReference>
<dbReference type="Pfam" id="PF00550">
    <property type="entry name" value="PP-binding"/>
    <property type="match status" value="2"/>
</dbReference>
<dbReference type="SUPFAM" id="SSF52777">
    <property type="entry name" value="CoA-dependent acyltransferases"/>
    <property type="match status" value="2"/>
</dbReference>
<gene>
    <name evidence="7" type="ORF">ITP53_15275</name>
</gene>
<dbReference type="Gene3D" id="3.40.47.10">
    <property type="match status" value="1"/>
</dbReference>
<dbReference type="PANTHER" id="PTHR43775:SF37">
    <property type="entry name" value="SI:DKEY-61P9.11"/>
    <property type="match status" value="1"/>
</dbReference>
<dbReference type="InterPro" id="IPR014031">
    <property type="entry name" value="Ketoacyl_synth_C"/>
</dbReference>
<sequence length="2175" mass="235071">MIEYIFPLSFAQERLWFVHELHPDSPTYNIAMVLRLRGEFDEPAMRAALNDVVARHDALRTYFSVIDGTPRQVVRDSWPIGFEVDDLRAMPATERASEVDRRVDAFRYTPFDIAHDRLIRASAMRETDDETVMLLALHHIVCDGWAQDVLLRELAGSYRAAIEGHSADLPEPEIQYPDFAVWQRERVEEGADRAALDYWCDKLAGAVSSELPGDFARGQADPVAGARHTFVIPAEVVDRLKPMLAQEQATTFMMLLAGLDMLLARLTGTDDVLIGTSVAGRTRPELDSVIGCFLNTLVLRTDLSGDPTFREVLRRARDTALGALEHQDPPFEQVVAALEVPRDMSRAPLFQVMFVYQNVPSDDVTLPGLDGTLELLTNETSKFDILLDAYADPQGIVCRLEYLAGLFEPRTMELFGSQLIRLLVAVAKDPDRRLSQLELVDPMEPEAWSETHTPVGRLLELQTRRRPDAPAIRTPERTTTYAEVFTAAQEFADRLHERDLRPGEPVPLTAETLEDRAAGLFGILMAGGSLALPELFTGDHAAAAVHWLREALSDEELSAMAAGDLLELLGPLCWGGTVHIEGNTQPAVALAMVPKLGAPIPDVSARRRIAVYTPAGLPCAIVASDGLSALPIEGVEIRLLDGAGHPVPVRRPGIVHIGGVPVDDLCRWRDDGALVPGLSVGPETGSHGADGTDAADAADDDEVLERVVTVWREVLGLDQVSPDVNFFDLGGHSLAMVRVQAALAKEFDRRLPLLQLFAHPTARSLARMIGSRDVEAAATVATIEPVEPVEGFPPLAVIGMACLFPGAAGTDEFWRNLLDGVDSTQELTDDELRAAGLTEEEFHAGNYVRRIGLVRGGDLFDAGYFGMSGREAELVDPQQRFFLETAHDALQDAGYDIEQFSGRIGLFGGTGLNLYGWLNVALNPAKSELTHLQGLLAVEKDHAATRAAYKLNLRGPALSVQTACSTSLVAVCTAAKALAMGECDIAVAGGTNMTANPSGYHYTPGGITSPDGRCRAFDADSGGTTPGMGSGFVVLRPLRDAVAAGDTVHAVIIGAATNNDGSDKVGYTAPSISGQEAVLRAAHRTARIDPRSIGYVEAHGTGTALGDPIELSALNRAFGDMKVNCAIGSVKSNIGHLDAAAGVAGFIKATLIVRNGVIPPSLHYRAPNPEIEFGGFRVNTEITPWPAGYERRRAGVSAFGVGGTNAHVVLEEAPAIAPSDPPGSSELIVLSADGEESLRKSADRLAAHLDAHRDLNLADVAFTLQVGRRARPLRLALEARDVADAVTALRSWDLTRLRIRRTGPGCPTVREGDVAEAWLAGASIAWSGLHVGKRRRRIPLPTYAFDKRRYFVEIEQPGVDEHRRDTVYLPTWTRVLGDNPRQGTHCFVIHDGSALAEELVAGLSAIGARVVPLGVDDDLMASVRALRAEATAPTTIVHCVGSDVEDLTGYRSLLALARTLATEHVAEEVVVITDAGQAVAGERALNPFAAMQRALAVVMQQELFGLTCRTIDVATCVDTVPVAAHRAAAEALSPAVGPLVALRGSDRWVPHYAPLRLPEPPERTTLREHGTFLVLGAGGVIGRAIARRLARRARARLVLVQRSAWTDEAFLTELTDCGAEVMTARADITDVVALREVTAAAEKRFGAVHGVVNTAGVVHEDYAMLLPDLDDEVCDRNFRAKLAVTDALWQVFGDHELDFCVLASSVSAVLGGLGYGAYAASNAYVDTFVERARRGRPNRWMAIDWDAWRNETAEAGSPLGISLERHALTSEEGGDLFERMVTGEPPARLVTSTTDLHARLEDWVNSVAERPETSSRRYPRPELKTAFVAPRTAVESLLVEIWSEILGLERVGVFDDFFDLGGDSLLALHLVDGMEARFGRSVPLEAVLTSTTIERLAELISQGSEGSSVVVPLGGDGAASLFLIHPLAGTVLCYRGLGERLGVTLFGVQSPGLVEDPEQPLSFMDLVERYHAEIKSVQSEGPYLVGGYSMGGGLAFEVARRLVDGGDEVAWVGSIDGYPPQRGSAFFDNAELMAESMRELLTGVGITADPATMTSLPPEVDSGRFADRVDVVAEWMRGHRLLSPNADVRRRARLLLVGVDNRNAYHRWQPGEFGSRMNVYATSESAEVIGADTLGWQRFARAEGQVITGSHERLLTEPMLTELVGRLRRDVAAPR</sequence>
<dbReference type="InterPro" id="IPR001242">
    <property type="entry name" value="Condensation_dom"/>
</dbReference>
<evidence type="ECO:0000259" key="5">
    <source>
        <dbReference type="PROSITE" id="PS50075"/>
    </source>
</evidence>
<dbReference type="InterPro" id="IPR018201">
    <property type="entry name" value="Ketoacyl_synth_AS"/>
</dbReference>
<dbReference type="InterPro" id="IPR023213">
    <property type="entry name" value="CAT-like_dom_sf"/>
</dbReference>
<dbReference type="SUPFAM" id="SSF53901">
    <property type="entry name" value="Thiolase-like"/>
    <property type="match status" value="1"/>
</dbReference>
<dbReference type="PROSITE" id="PS52004">
    <property type="entry name" value="KS3_2"/>
    <property type="match status" value="1"/>
</dbReference>
<dbReference type="InterPro" id="IPR032821">
    <property type="entry name" value="PKS_assoc"/>
</dbReference>
<dbReference type="Gene3D" id="1.10.1240.100">
    <property type="match status" value="1"/>
</dbReference>
<evidence type="ECO:0000313" key="8">
    <source>
        <dbReference type="Proteomes" id="UP000605361"/>
    </source>
</evidence>
<dbReference type="Pfam" id="PF00501">
    <property type="entry name" value="AMP-binding"/>
    <property type="match status" value="1"/>
</dbReference>
<dbReference type="InterPro" id="IPR014030">
    <property type="entry name" value="Ketoacyl_synth_N"/>
</dbReference>
<dbReference type="GO" id="GO:0071770">
    <property type="term" value="P:DIM/DIP cell wall layer assembly"/>
    <property type="evidence" value="ECO:0007669"/>
    <property type="project" value="TreeGrafter"/>
</dbReference>
<dbReference type="CDD" id="cd00833">
    <property type="entry name" value="PKS"/>
    <property type="match status" value="1"/>
</dbReference>
<dbReference type="InterPro" id="IPR020806">
    <property type="entry name" value="PKS_PP-bd"/>
</dbReference>
<dbReference type="SUPFAM" id="SSF51735">
    <property type="entry name" value="NAD(P)-binding Rossmann-fold domains"/>
    <property type="match status" value="2"/>
</dbReference>
<reference evidence="7" key="1">
    <citation type="submission" date="2020-11" db="EMBL/GenBank/DDBJ databases">
        <title>Whole-genome analyses of Nonomuraea sp. K274.</title>
        <authorList>
            <person name="Veyisoglu A."/>
        </authorList>
    </citation>
    <scope>NUCLEOTIDE SEQUENCE</scope>
    <source>
        <strain evidence="7">K274</strain>
    </source>
</reference>
<dbReference type="EMBL" id="JADOGI010000038">
    <property type="protein sequence ID" value="MBF8187073.1"/>
    <property type="molecule type" value="Genomic_DNA"/>
</dbReference>
<dbReference type="Gene3D" id="3.30.559.30">
    <property type="entry name" value="Nonribosomal peptide synthetase, condensation domain"/>
    <property type="match status" value="1"/>
</dbReference>
<feature type="domain" description="Ketosynthase family 3 (KS3)" evidence="6">
    <location>
        <begin position="792"/>
        <end position="1212"/>
    </location>
</feature>
<dbReference type="GO" id="GO:0005737">
    <property type="term" value="C:cytoplasm"/>
    <property type="evidence" value="ECO:0007669"/>
    <property type="project" value="TreeGrafter"/>
</dbReference>
<dbReference type="Gene3D" id="3.30.559.10">
    <property type="entry name" value="Chloramphenicol acetyltransferase-like domain"/>
    <property type="match status" value="1"/>
</dbReference>
<dbReference type="GO" id="GO:0004315">
    <property type="term" value="F:3-oxoacyl-[acyl-carrier-protein] synthase activity"/>
    <property type="evidence" value="ECO:0007669"/>
    <property type="project" value="InterPro"/>
</dbReference>
<dbReference type="SUPFAM" id="SSF56801">
    <property type="entry name" value="Acetyl-CoA synthetase-like"/>
    <property type="match status" value="1"/>
</dbReference>
<dbReference type="Pfam" id="PF02801">
    <property type="entry name" value="Ketoacyl-synt_C"/>
    <property type="match status" value="1"/>
</dbReference>
<dbReference type="Gene3D" id="1.10.1200.10">
    <property type="entry name" value="ACP-like"/>
    <property type="match status" value="2"/>
</dbReference>
<dbReference type="GO" id="GO:0044550">
    <property type="term" value="P:secondary metabolite biosynthetic process"/>
    <property type="evidence" value="ECO:0007669"/>
    <property type="project" value="UniProtKB-ARBA"/>
</dbReference>
<dbReference type="InterPro" id="IPR036291">
    <property type="entry name" value="NAD(P)-bd_dom_sf"/>
</dbReference>
<evidence type="ECO:0000256" key="4">
    <source>
        <dbReference type="ARBA" id="ARBA00022679"/>
    </source>
</evidence>
<keyword evidence="8" id="KW-1185">Reference proteome</keyword>
<dbReference type="Pfam" id="PF00668">
    <property type="entry name" value="Condensation"/>
    <property type="match status" value="1"/>
</dbReference>
<feature type="domain" description="Carrier" evidence="5">
    <location>
        <begin position="698"/>
        <end position="773"/>
    </location>
</feature>